<dbReference type="OrthoDB" id="6626310at2"/>
<keyword evidence="2" id="KW-1185">Reference proteome</keyword>
<evidence type="ECO:0000313" key="1">
    <source>
        <dbReference type="EMBL" id="PRY78885.1"/>
    </source>
</evidence>
<dbReference type="Proteomes" id="UP000238007">
    <property type="component" value="Unassembled WGS sequence"/>
</dbReference>
<comment type="caution">
    <text evidence="1">The sequence shown here is derived from an EMBL/GenBank/DDBJ whole genome shotgun (WGS) entry which is preliminary data.</text>
</comment>
<organism evidence="1 2">
    <name type="scientific">Yoonia maritima</name>
    <dbReference type="NCBI Taxonomy" id="1435347"/>
    <lineage>
        <taxon>Bacteria</taxon>
        <taxon>Pseudomonadati</taxon>
        <taxon>Pseudomonadota</taxon>
        <taxon>Alphaproteobacteria</taxon>
        <taxon>Rhodobacterales</taxon>
        <taxon>Paracoccaceae</taxon>
        <taxon>Yoonia</taxon>
    </lineage>
</organism>
<dbReference type="AlphaFoldDB" id="A0A2T0W1Q7"/>
<sequence length="604" mass="68812">MKKFKNSWPGTLEDEYYKLVAEQLIELVNSYSWSSYRAKATSTPFKAEELKSLAWQVKNGEIAKSTISHAVEEYIDALQRDCAVKEICLQKGIDLASISPKSDASVDRIIMLTTTMIEVVSPDYIKFCISAVVEGCTVNKSKKRVREFLKLLVPALINSGVPRQWLYENTSQTFYKDEVSSLTPEKMKGFFNLFTEDTGKYCFLFKTNKEFGEYLKGLQEEIEVFTKPEDVPEGFASQIDRLPNVSGRKDVFVWMPYRKDRNPYSAARAFNQWISLFRSLLYLADVGRKGFTPKSALCLKEGEDHASLLYLNDFFHPGRERALEHGGAAKISDDLHRYAVQVAQSRTESVPQRFFSSLSAVSLAAKSQQPDSRILAVWAGFEGLLPPPPDQSVPRIVHFERMITPCVTADYVPRLFSEFRHDCLSINRAAVEKLIGENFGDHNALSSFIEIFYADGSIKSEFCSKIETSPLLLNRAYELEALANSAAKLQALRLSHIRRVRWQVNRIYRERNAIIHKASRTSVVQNLSEHAYSYFRSVILALESTFNRYGLADTDASLEFIRTQCNNLSQDIDKKVRNSSDFHSPEEQAKSVVKLTMDRRLREA</sequence>
<gene>
    <name evidence="1" type="ORF">CLV80_103213</name>
</gene>
<protein>
    <recommendedName>
        <fullName evidence="3">Apea-like HEPN domain-containing protein</fullName>
    </recommendedName>
</protein>
<dbReference type="EMBL" id="PVTP01000003">
    <property type="protein sequence ID" value="PRY78885.1"/>
    <property type="molecule type" value="Genomic_DNA"/>
</dbReference>
<dbReference type="RefSeq" id="WP_106355768.1">
    <property type="nucleotide sequence ID" value="NZ_PVTP01000003.1"/>
</dbReference>
<proteinExistence type="predicted"/>
<reference evidence="1 2" key="1">
    <citation type="submission" date="2018-03" db="EMBL/GenBank/DDBJ databases">
        <title>Genomic Encyclopedia of Archaeal and Bacterial Type Strains, Phase II (KMG-II): from individual species to whole genera.</title>
        <authorList>
            <person name="Goeker M."/>
        </authorList>
    </citation>
    <scope>NUCLEOTIDE SEQUENCE [LARGE SCALE GENOMIC DNA]</scope>
    <source>
        <strain evidence="1 2">DSM 101533</strain>
    </source>
</reference>
<accession>A0A2T0W1Q7</accession>
<evidence type="ECO:0000313" key="2">
    <source>
        <dbReference type="Proteomes" id="UP000238007"/>
    </source>
</evidence>
<evidence type="ECO:0008006" key="3">
    <source>
        <dbReference type="Google" id="ProtNLM"/>
    </source>
</evidence>
<name>A0A2T0W1Q7_9RHOB</name>